<dbReference type="PANTHER" id="PTHR46685:SF1">
    <property type="entry name" value="SMALL RIBOSOMAL SUBUNIT PROTEIN US15M"/>
    <property type="match status" value="1"/>
</dbReference>
<dbReference type="EMBL" id="CAJOBB010000313">
    <property type="protein sequence ID" value="CAF3647741.1"/>
    <property type="molecule type" value="Genomic_DNA"/>
</dbReference>
<dbReference type="Proteomes" id="UP000663860">
    <property type="component" value="Unassembled WGS sequence"/>
</dbReference>
<keyword evidence="5" id="KW-0496">Mitochondrion</keyword>
<dbReference type="PANTHER" id="PTHR46685">
    <property type="entry name" value="28S RIBOSOMAL PROTEIN S15, MITOCHONDRIAL"/>
    <property type="match status" value="1"/>
</dbReference>
<keyword evidence="6" id="KW-0687">Ribonucleoprotein</keyword>
<protein>
    <recommendedName>
        <fullName evidence="7">Small ribosomal subunit protein uS15m</fullName>
    </recommendedName>
    <alternativeName>
        <fullName evidence="8">28S ribosomal protein S15, mitochondrial</fullName>
    </alternativeName>
</protein>
<proteinExistence type="inferred from homology"/>
<comment type="subcellular location">
    <subcellularLocation>
        <location evidence="1">Mitochondrion</location>
    </subcellularLocation>
</comment>
<evidence type="ECO:0000256" key="3">
    <source>
        <dbReference type="ARBA" id="ARBA00022946"/>
    </source>
</evidence>
<dbReference type="GO" id="GO:0005763">
    <property type="term" value="C:mitochondrial small ribosomal subunit"/>
    <property type="evidence" value="ECO:0007669"/>
    <property type="project" value="TreeGrafter"/>
</dbReference>
<accession>A0A813MRS3</accession>
<sequence>MLTLITKQRVSSGFLQQLVNTQKNLINNFLWIRSASAIPPGIVGKHKRVLPAHMYKSRPRWETGDIDPYPNFDLSKILRPGFENSEELKTADESVKRVFTLEYATRAEIEEYYSNYLVKAVQRHPLDQSSHEVLIAKLTARIRMHIKYGDIDPRRSSRRKVVGNLQMIRNYLLNKLMNADYDVYEWLKKILRIEHAAENPFQTQVDHDDRELERMRLQQQAYNTVQMKKDELKLRFASEKEKFSSEKETLLTDIQRDLQDLRLEIAKYNEIRRQRTRTIVE</sequence>
<dbReference type="SUPFAM" id="SSF47060">
    <property type="entry name" value="S15/NS1 RNA-binding domain"/>
    <property type="match status" value="1"/>
</dbReference>
<dbReference type="Proteomes" id="UP000663868">
    <property type="component" value="Unassembled WGS sequence"/>
</dbReference>
<comment type="caution">
    <text evidence="9">The sequence shown here is derived from an EMBL/GenBank/DDBJ whole genome shotgun (WGS) entry which is preliminary data.</text>
</comment>
<evidence type="ECO:0000313" key="11">
    <source>
        <dbReference type="Proteomes" id="UP000663860"/>
    </source>
</evidence>
<organism evidence="9 11">
    <name type="scientific">Adineta steineri</name>
    <dbReference type="NCBI Taxonomy" id="433720"/>
    <lineage>
        <taxon>Eukaryota</taxon>
        <taxon>Metazoa</taxon>
        <taxon>Spiralia</taxon>
        <taxon>Gnathifera</taxon>
        <taxon>Rotifera</taxon>
        <taxon>Eurotatoria</taxon>
        <taxon>Bdelloidea</taxon>
        <taxon>Adinetida</taxon>
        <taxon>Adinetidae</taxon>
        <taxon>Adineta</taxon>
    </lineage>
</organism>
<evidence type="ECO:0000256" key="4">
    <source>
        <dbReference type="ARBA" id="ARBA00022980"/>
    </source>
</evidence>
<dbReference type="GO" id="GO:0003723">
    <property type="term" value="F:RNA binding"/>
    <property type="evidence" value="ECO:0007669"/>
    <property type="project" value="TreeGrafter"/>
</dbReference>
<dbReference type="GO" id="GO:0003735">
    <property type="term" value="F:structural constituent of ribosome"/>
    <property type="evidence" value="ECO:0007669"/>
    <property type="project" value="TreeGrafter"/>
</dbReference>
<reference evidence="9" key="1">
    <citation type="submission" date="2021-02" db="EMBL/GenBank/DDBJ databases">
        <authorList>
            <person name="Nowell W R."/>
        </authorList>
    </citation>
    <scope>NUCLEOTIDE SEQUENCE</scope>
</reference>
<name>A0A813MRS3_9BILA</name>
<gene>
    <name evidence="9" type="ORF">IZO911_LOCUS2417</name>
    <name evidence="10" type="ORF">KXQ929_LOCUS7571</name>
</gene>
<evidence type="ECO:0000256" key="6">
    <source>
        <dbReference type="ARBA" id="ARBA00023274"/>
    </source>
</evidence>
<evidence type="ECO:0000313" key="10">
    <source>
        <dbReference type="EMBL" id="CAF3647741.1"/>
    </source>
</evidence>
<dbReference type="Gene3D" id="1.10.287.10">
    <property type="entry name" value="S15/NS1, RNA-binding"/>
    <property type="match status" value="1"/>
</dbReference>
<evidence type="ECO:0000256" key="7">
    <source>
        <dbReference type="ARBA" id="ARBA00035249"/>
    </source>
</evidence>
<evidence type="ECO:0000313" key="9">
    <source>
        <dbReference type="EMBL" id="CAF0725959.1"/>
    </source>
</evidence>
<dbReference type="AlphaFoldDB" id="A0A813MRS3"/>
<evidence type="ECO:0000256" key="2">
    <source>
        <dbReference type="ARBA" id="ARBA00008434"/>
    </source>
</evidence>
<dbReference type="InterPro" id="IPR009068">
    <property type="entry name" value="uS15_NS1_RNA-bd_sf"/>
</dbReference>
<comment type="similarity">
    <text evidence="2">Belongs to the universal ribosomal protein uS15 family.</text>
</comment>
<evidence type="ECO:0000256" key="5">
    <source>
        <dbReference type="ARBA" id="ARBA00023128"/>
    </source>
</evidence>
<dbReference type="GO" id="GO:0032543">
    <property type="term" value="P:mitochondrial translation"/>
    <property type="evidence" value="ECO:0007669"/>
    <property type="project" value="TreeGrafter"/>
</dbReference>
<evidence type="ECO:0000256" key="8">
    <source>
        <dbReference type="ARBA" id="ARBA00035528"/>
    </source>
</evidence>
<dbReference type="EMBL" id="CAJNOE010000012">
    <property type="protein sequence ID" value="CAF0725959.1"/>
    <property type="molecule type" value="Genomic_DNA"/>
</dbReference>
<dbReference type="InterPro" id="IPR052137">
    <property type="entry name" value="uS15_ribosomal"/>
</dbReference>
<keyword evidence="4" id="KW-0689">Ribosomal protein</keyword>
<evidence type="ECO:0000256" key="1">
    <source>
        <dbReference type="ARBA" id="ARBA00004173"/>
    </source>
</evidence>
<keyword evidence="3" id="KW-0809">Transit peptide</keyword>